<geneLocation type="plasmid" evidence="3">
    <name>pvs127</name>
</geneLocation>
<feature type="region of interest" description="Disordered" evidence="1">
    <location>
        <begin position="1"/>
        <end position="23"/>
    </location>
</feature>
<dbReference type="EMBL" id="CP016416">
    <property type="protein sequence ID" value="ANU39343.1"/>
    <property type="molecule type" value="Genomic_DNA"/>
</dbReference>
<dbReference type="EC" id="5.99.1.2" evidence="2"/>
<dbReference type="AlphaFoldDB" id="A0A1C7FIP8"/>
<evidence type="ECO:0000313" key="2">
    <source>
        <dbReference type="EMBL" id="ANU39343.1"/>
    </source>
</evidence>
<gene>
    <name evidence="2" type="ORF">VSVS05_04307</name>
</gene>
<accession>A0A1C7FIP8</accession>
<keyword evidence="2" id="KW-0413">Isomerase</keyword>
<keyword evidence="3" id="KW-1185">Reference proteome</keyword>
<dbReference type="GO" id="GO:0016853">
    <property type="term" value="F:isomerase activity"/>
    <property type="evidence" value="ECO:0007669"/>
    <property type="project" value="UniProtKB-KW"/>
</dbReference>
<protein>
    <submittedName>
        <fullName evidence="2">DNA topoisomerase</fullName>
        <ecNumber evidence="2">5.99.1.2</ecNumber>
    </submittedName>
</protein>
<evidence type="ECO:0000313" key="3">
    <source>
        <dbReference type="Proteomes" id="UP000092528"/>
    </source>
</evidence>
<organism evidence="2 3">
    <name type="scientific">Vibrio scophthalmi</name>
    <dbReference type="NCBI Taxonomy" id="45658"/>
    <lineage>
        <taxon>Bacteria</taxon>
        <taxon>Pseudomonadati</taxon>
        <taxon>Pseudomonadota</taxon>
        <taxon>Gammaproteobacteria</taxon>
        <taxon>Vibrionales</taxon>
        <taxon>Vibrionaceae</taxon>
        <taxon>Vibrio</taxon>
    </lineage>
</organism>
<proteinExistence type="predicted"/>
<sequence length="54" mass="5992">MKVTDEANHKTAKGKNVRVSQTRAPGFGPLGVAKYVLPYTVFVKLKRDGRGRFT</sequence>
<name>A0A1C7FIP8_9VIBR</name>
<dbReference type="Proteomes" id="UP000092528">
    <property type="component" value="Plasmid pVS127"/>
</dbReference>
<reference evidence="2 3" key="1">
    <citation type="submission" date="2016-07" db="EMBL/GenBank/DDBJ databases">
        <title>Genome sequencing of Vibrio scophthalmi strain VS-05, an isolated from Paralichthys olivaceus.</title>
        <authorList>
            <person name="Han H.-J."/>
        </authorList>
    </citation>
    <scope>NUCLEOTIDE SEQUENCE [LARGE SCALE GENOMIC DNA]</scope>
    <source>
        <strain evidence="2 3">VS-05</strain>
        <plasmid evidence="3">pvs127</plasmid>
    </source>
</reference>
<keyword evidence="2" id="KW-0614">Plasmid</keyword>
<evidence type="ECO:0000256" key="1">
    <source>
        <dbReference type="SAM" id="MobiDB-lite"/>
    </source>
</evidence>